<accession>A0A371EBM6</accession>
<protein>
    <submittedName>
        <fullName evidence="1">Uncharacterized protein</fullName>
    </submittedName>
</protein>
<dbReference type="Proteomes" id="UP000257109">
    <property type="component" value="Unassembled WGS sequence"/>
</dbReference>
<dbReference type="EMBL" id="QJKJ01014907">
    <property type="protein sequence ID" value="RDX63437.1"/>
    <property type="molecule type" value="Genomic_DNA"/>
</dbReference>
<dbReference type="OrthoDB" id="7691805at2759"/>
<keyword evidence="2" id="KW-1185">Reference proteome</keyword>
<dbReference type="AlphaFoldDB" id="A0A371EBM6"/>
<comment type="caution">
    <text evidence="1">The sequence shown here is derived from an EMBL/GenBank/DDBJ whole genome shotgun (WGS) entry which is preliminary data.</text>
</comment>
<organism evidence="1 2">
    <name type="scientific">Mucuna pruriens</name>
    <name type="common">Velvet bean</name>
    <name type="synonym">Dolichos pruriens</name>
    <dbReference type="NCBI Taxonomy" id="157652"/>
    <lineage>
        <taxon>Eukaryota</taxon>
        <taxon>Viridiplantae</taxon>
        <taxon>Streptophyta</taxon>
        <taxon>Embryophyta</taxon>
        <taxon>Tracheophyta</taxon>
        <taxon>Spermatophyta</taxon>
        <taxon>Magnoliopsida</taxon>
        <taxon>eudicotyledons</taxon>
        <taxon>Gunneridae</taxon>
        <taxon>Pentapetalae</taxon>
        <taxon>rosids</taxon>
        <taxon>fabids</taxon>
        <taxon>Fabales</taxon>
        <taxon>Fabaceae</taxon>
        <taxon>Papilionoideae</taxon>
        <taxon>50 kb inversion clade</taxon>
        <taxon>NPAAA clade</taxon>
        <taxon>indigoferoid/millettioid clade</taxon>
        <taxon>Phaseoleae</taxon>
        <taxon>Mucuna</taxon>
    </lineage>
</organism>
<name>A0A371EBM6_MUCPR</name>
<feature type="non-terminal residue" evidence="1">
    <location>
        <position position="1"/>
    </location>
</feature>
<proteinExistence type="predicted"/>
<evidence type="ECO:0000313" key="2">
    <source>
        <dbReference type="Proteomes" id="UP000257109"/>
    </source>
</evidence>
<sequence length="198" mass="23900">MSVMVKLGHSQNKKRKNIKSSYLTFLPKDTWLWYYYSHKYDYASRLLSDDERFIFVDDDNKVAIKVIGTFILQLKIGFYLDLFETFVVPFYQNSNVVGYDYLIDSHNEILQTSSRDEAISLNREFKDLCQMKFLNLWTCRTSKYDYIYLIHKSSNLYTFSNMMDQENNVYDLLPFFSSIKLFYNIPWQNNETELLRIW</sequence>
<reference evidence="1" key="1">
    <citation type="submission" date="2018-05" db="EMBL/GenBank/DDBJ databases">
        <title>Draft genome of Mucuna pruriens seed.</title>
        <authorList>
            <person name="Nnadi N.E."/>
            <person name="Vos R."/>
            <person name="Hasami M.H."/>
            <person name="Devisetty U.K."/>
            <person name="Aguiy J.C."/>
        </authorList>
    </citation>
    <scope>NUCLEOTIDE SEQUENCE [LARGE SCALE GENOMIC DNA]</scope>
    <source>
        <strain evidence="1">JCA_2017</strain>
    </source>
</reference>
<gene>
    <name evidence="1" type="ORF">CR513_58134</name>
</gene>
<evidence type="ECO:0000313" key="1">
    <source>
        <dbReference type="EMBL" id="RDX63437.1"/>
    </source>
</evidence>